<evidence type="ECO:0000313" key="3">
    <source>
        <dbReference type="EMBL" id="PAT40268.1"/>
    </source>
</evidence>
<gene>
    <name evidence="3" type="ORF">CK623_06155</name>
</gene>
<evidence type="ECO:0000313" key="4">
    <source>
        <dbReference type="Proteomes" id="UP000218644"/>
    </source>
</evidence>
<reference evidence="3 4" key="1">
    <citation type="submission" date="2017-08" db="EMBL/GenBank/DDBJ databases">
        <title>WGS of Clinical strains of the CDC Group NO-1 linked to zoonotic infections in humans.</title>
        <authorList>
            <person name="Bernier A.-M."/>
            <person name="Bernard K."/>
        </authorList>
    </citation>
    <scope>NUCLEOTIDE SEQUENCE [LARGE SCALE GENOMIC DNA]</scope>
    <source>
        <strain evidence="3 4">NML79-0751</strain>
    </source>
</reference>
<evidence type="ECO:0000256" key="2">
    <source>
        <dbReference type="SAM" id="SignalP"/>
    </source>
</evidence>
<sequence length="235" mass="24541">MPTTPTCQTGNTGAASGPAPTGLLKRCRRAALAALLLAAGMGAGAQTAPVRTTAEPAGALPASGFVLITPDGQAHVHLSRALAAGERLWVQWPGRAGQPGCCRRLAIDALQPVSASEQNAVDDKQEHSEERPVLMALDGSTPVHYRLRVAEPDSLAGNGFVGMALAAPRVHAQGAHALRAAPDVRVRMCAGAEGLNLLTQAGQRRQVLYLGLGYPIESPHPCTPQDEDFMRRASQ</sequence>
<evidence type="ECO:0000256" key="1">
    <source>
        <dbReference type="SAM" id="MobiDB-lite"/>
    </source>
</evidence>
<organism evidence="3 4">
    <name type="scientific">Vandammella animalimorsus</name>
    <dbReference type="NCBI Taxonomy" id="2029117"/>
    <lineage>
        <taxon>Bacteria</taxon>
        <taxon>Pseudomonadati</taxon>
        <taxon>Pseudomonadota</taxon>
        <taxon>Betaproteobacteria</taxon>
        <taxon>Burkholderiales</taxon>
        <taxon>Comamonadaceae</taxon>
        <taxon>Vandammella</taxon>
    </lineage>
</organism>
<feature type="signal peptide" evidence="2">
    <location>
        <begin position="1"/>
        <end position="45"/>
    </location>
</feature>
<proteinExistence type="predicted"/>
<feature type="compositionally biased region" description="Polar residues" evidence="1">
    <location>
        <begin position="1"/>
        <end position="14"/>
    </location>
</feature>
<dbReference type="EMBL" id="NSJD01000007">
    <property type="protein sequence ID" value="PAT40268.1"/>
    <property type="molecule type" value="Genomic_DNA"/>
</dbReference>
<feature type="chain" id="PRO_5013149653" evidence="2">
    <location>
        <begin position="46"/>
        <end position="235"/>
    </location>
</feature>
<dbReference type="Proteomes" id="UP000218644">
    <property type="component" value="Unassembled WGS sequence"/>
</dbReference>
<dbReference type="RefSeq" id="WP_095556796.1">
    <property type="nucleotide sequence ID" value="NZ_NSJD01000007.1"/>
</dbReference>
<protein>
    <submittedName>
        <fullName evidence="3">Uncharacterized protein</fullName>
    </submittedName>
</protein>
<dbReference type="AlphaFoldDB" id="A0A2A2ARB5"/>
<name>A0A2A2ARB5_9BURK</name>
<keyword evidence="2" id="KW-0732">Signal</keyword>
<accession>A0A2A2ARB5</accession>
<comment type="caution">
    <text evidence="3">The sequence shown here is derived from an EMBL/GenBank/DDBJ whole genome shotgun (WGS) entry which is preliminary data.</text>
</comment>
<feature type="region of interest" description="Disordered" evidence="1">
    <location>
        <begin position="1"/>
        <end position="20"/>
    </location>
</feature>